<sequence>MTSMHTTKFQVSHERHFVIIESGDLRSKNNRRTTEPMPGHEPETGTSGSRTKQCSHSTVNEEGWFKMKLLPLLILFTAILFPSVGSVAGFKASEKKRIKRQYYGYSYPSYPTYGYSYPSYGYRYPSYGYGYPSYGYGNPFQSGLNLLRVATMFIPSGRWWNRNQNG</sequence>
<feature type="compositionally biased region" description="Polar residues" evidence="1">
    <location>
        <begin position="44"/>
        <end position="53"/>
    </location>
</feature>
<dbReference type="Proteomes" id="UP001303046">
    <property type="component" value="Unassembled WGS sequence"/>
</dbReference>
<reference evidence="3 4" key="1">
    <citation type="submission" date="2023-08" db="EMBL/GenBank/DDBJ databases">
        <title>A Necator americanus chromosomal reference genome.</title>
        <authorList>
            <person name="Ilik V."/>
            <person name="Petrzelkova K.J."/>
            <person name="Pardy F."/>
            <person name="Fuh T."/>
            <person name="Niatou-Singa F.S."/>
            <person name="Gouil Q."/>
            <person name="Baker L."/>
            <person name="Ritchie M.E."/>
            <person name="Jex A.R."/>
            <person name="Gazzola D."/>
            <person name="Li H."/>
            <person name="Toshio Fujiwara R."/>
            <person name="Zhan B."/>
            <person name="Aroian R.V."/>
            <person name="Pafco B."/>
            <person name="Schwarz E.M."/>
        </authorList>
    </citation>
    <scope>NUCLEOTIDE SEQUENCE [LARGE SCALE GENOMIC DNA]</scope>
    <source>
        <strain evidence="3 4">Aroian</strain>
        <tissue evidence="3">Whole animal</tissue>
    </source>
</reference>
<evidence type="ECO:0000313" key="3">
    <source>
        <dbReference type="EMBL" id="KAK6738339.1"/>
    </source>
</evidence>
<proteinExistence type="predicted"/>
<comment type="caution">
    <text evidence="3">The sequence shown here is derived from an EMBL/GenBank/DDBJ whole genome shotgun (WGS) entry which is preliminary data.</text>
</comment>
<protein>
    <submittedName>
        <fullName evidence="3">Uncharacterized protein</fullName>
    </submittedName>
</protein>
<feature type="transmembrane region" description="Helical" evidence="2">
    <location>
        <begin position="69"/>
        <end position="90"/>
    </location>
</feature>
<evidence type="ECO:0000313" key="4">
    <source>
        <dbReference type="Proteomes" id="UP001303046"/>
    </source>
</evidence>
<evidence type="ECO:0000256" key="1">
    <source>
        <dbReference type="SAM" id="MobiDB-lite"/>
    </source>
</evidence>
<keyword evidence="2" id="KW-0472">Membrane</keyword>
<gene>
    <name evidence="3" type="primary">Necator_chrII.g8242</name>
    <name evidence="3" type="ORF">RB195_020448</name>
</gene>
<organism evidence="3 4">
    <name type="scientific">Necator americanus</name>
    <name type="common">Human hookworm</name>
    <dbReference type="NCBI Taxonomy" id="51031"/>
    <lineage>
        <taxon>Eukaryota</taxon>
        <taxon>Metazoa</taxon>
        <taxon>Ecdysozoa</taxon>
        <taxon>Nematoda</taxon>
        <taxon>Chromadorea</taxon>
        <taxon>Rhabditida</taxon>
        <taxon>Rhabditina</taxon>
        <taxon>Rhabditomorpha</taxon>
        <taxon>Strongyloidea</taxon>
        <taxon>Ancylostomatidae</taxon>
        <taxon>Bunostominae</taxon>
        <taxon>Necator</taxon>
    </lineage>
</organism>
<accession>A0ABR1CIW2</accession>
<name>A0ABR1CIW2_NECAM</name>
<keyword evidence="2" id="KW-1133">Transmembrane helix</keyword>
<dbReference type="EMBL" id="JAVFWL010000002">
    <property type="protein sequence ID" value="KAK6738339.1"/>
    <property type="molecule type" value="Genomic_DNA"/>
</dbReference>
<keyword evidence="4" id="KW-1185">Reference proteome</keyword>
<keyword evidence="2" id="KW-0812">Transmembrane</keyword>
<feature type="region of interest" description="Disordered" evidence="1">
    <location>
        <begin position="23"/>
        <end position="53"/>
    </location>
</feature>
<evidence type="ECO:0000256" key="2">
    <source>
        <dbReference type="SAM" id="Phobius"/>
    </source>
</evidence>
<feature type="compositionally biased region" description="Basic and acidic residues" evidence="1">
    <location>
        <begin position="23"/>
        <end position="43"/>
    </location>
</feature>